<dbReference type="RefSeq" id="WP_161825719.1">
    <property type="nucleotide sequence ID" value="NZ_WVIC01000023.1"/>
</dbReference>
<organism evidence="1 2">
    <name type="scientific">Petrachloros mirabilis ULC683</name>
    <dbReference type="NCBI Taxonomy" id="2781853"/>
    <lineage>
        <taxon>Bacteria</taxon>
        <taxon>Bacillati</taxon>
        <taxon>Cyanobacteriota</taxon>
        <taxon>Cyanophyceae</taxon>
        <taxon>Synechococcales</taxon>
        <taxon>Petrachlorosaceae</taxon>
        <taxon>Petrachloros</taxon>
        <taxon>Petrachloros mirabilis</taxon>
    </lineage>
</organism>
<comment type="caution">
    <text evidence="1">The sequence shown here is derived from an EMBL/GenBank/DDBJ whole genome shotgun (WGS) entry which is preliminary data.</text>
</comment>
<gene>
    <name evidence="1" type="ORF">GS597_12140</name>
</gene>
<evidence type="ECO:0000313" key="1">
    <source>
        <dbReference type="EMBL" id="NCJ07241.1"/>
    </source>
</evidence>
<evidence type="ECO:0000313" key="2">
    <source>
        <dbReference type="Proteomes" id="UP000607397"/>
    </source>
</evidence>
<proteinExistence type="predicted"/>
<accession>A0A8K2A0B9</accession>
<dbReference type="SUPFAM" id="SSF52540">
    <property type="entry name" value="P-loop containing nucleoside triphosphate hydrolases"/>
    <property type="match status" value="1"/>
</dbReference>
<reference evidence="1" key="1">
    <citation type="submission" date="2019-12" db="EMBL/GenBank/DDBJ databases">
        <title>High-Quality draft genome sequences of three cyanobacteria isolated from the limestone walls of the Old Cathedral of Coimbra.</title>
        <authorList>
            <person name="Tiago I."/>
            <person name="Soares F."/>
            <person name="Portugal A."/>
        </authorList>
    </citation>
    <scope>NUCLEOTIDE SEQUENCE [LARGE SCALE GENOMIC DNA]</scope>
    <source>
        <strain evidence="1">C</strain>
    </source>
</reference>
<dbReference type="EMBL" id="WVIC01000023">
    <property type="protein sequence ID" value="NCJ07241.1"/>
    <property type="molecule type" value="Genomic_DNA"/>
</dbReference>
<dbReference type="Proteomes" id="UP000607397">
    <property type="component" value="Unassembled WGS sequence"/>
</dbReference>
<dbReference type="AlphaFoldDB" id="A0A8K2A0B9"/>
<keyword evidence="2" id="KW-1185">Reference proteome</keyword>
<name>A0A8K2A0B9_9CYAN</name>
<sequence length="188" mass="21690">MLLLTGCPRSGTGYAAQVFQAQGLAIGHECMGVDGVSSWQFAVIDKHYPWHQTDERRDRYDFTVILHQVRDPLAVLASMQVLRRPDWTFIARHLELPKGDLARRITFYLEWMAICDRQAHYCYRVEDLPTEWPQLHQLCGGQAQWTPAAAAIQHTYNHRRHAPLTWEKVLASPRGAEVFAKARLYGYD</sequence>
<dbReference type="InterPro" id="IPR027417">
    <property type="entry name" value="P-loop_NTPase"/>
</dbReference>
<protein>
    <submittedName>
        <fullName evidence="1">Uncharacterized protein</fullName>
    </submittedName>
</protein>